<dbReference type="PANTHER" id="PTHR42986:SF1">
    <property type="entry name" value="BENZALDEHYDE DEHYDROGENASE YFMT"/>
    <property type="match status" value="1"/>
</dbReference>
<feature type="domain" description="Aldehyde dehydrogenase" evidence="6">
    <location>
        <begin position="17"/>
        <end position="469"/>
    </location>
</feature>
<dbReference type="Gene3D" id="3.40.605.10">
    <property type="entry name" value="Aldehyde Dehydrogenase, Chain A, domain 1"/>
    <property type="match status" value="1"/>
</dbReference>
<keyword evidence="2 5" id="KW-0560">Oxidoreductase</keyword>
<dbReference type="InterPro" id="IPR016163">
    <property type="entry name" value="Ald_DH_C"/>
</dbReference>
<accession>A0A2M8QEH9</accession>
<dbReference type="AlphaFoldDB" id="A0A2M8QEH9"/>
<feature type="active site" evidence="4">
    <location>
        <position position="248"/>
    </location>
</feature>
<reference evidence="7 8" key="1">
    <citation type="submission" date="2017-11" db="EMBL/GenBank/DDBJ databases">
        <title>Evolution of Phototrophy in the Chloroflexi Phylum Driven by Horizontal Gene Transfer.</title>
        <authorList>
            <person name="Ward L.M."/>
            <person name="Hemp J."/>
            <person name="Shih P.M."/>
            <person name="Mcglynn S.E."/>
            <person name="Fischer W."/>
        </authorList>
    </citation>
    <scope>NUCLEOTIDE SEQUENCE [LARGE SCALE GENOMIC DNA]</scope>
    <source>
        <strain evidence="7">JP3_7</strain>
    </source>
</reference>
<evidence type="ECO:0000259" key="6">
    <source>
        <dbReference type="Pfam" id="PF00171"/>
    </source>
</evidence>
<dbReference type="SUPFAM" id="SSF53720">
    <property type="entry name" value="ALDH-like"/>
    <property type="match status" value="1"/>
</dbReference>
<dbReference type="EMBL" id="PGTN01000021">
    <property type="protein sequence ID" value="PJF48204.1"/>
    <property type="molecule type" value="Genomic_DNA"/>
</dbReference>
<evidence type="ECO:0000256" key="2">
    <source>
        <dbReference type="ARBA" id="ARBA00023002"/>
    </source>
</evidence>
<gene>
    <name evidence="7" type="ORF">CUN48_04780</name>
</gene>
<sequence length="481" mass="50552">MSRYGLFIGGREVAARTGEAFPSVAPESGDVLGYAARAGLDDVNAAVEAARAAFAAWAGLPPGERERILLRCADAVETAAPRLLELVIDESGSTITKARYEVQYSAAVLRAAAGEARRLYGDTFPNDRPHRLSLVVREPLGVVAVISPFNAPLALLVKMIAFPLAAGNTVVAKPSEETPLVAIALARVLHQAGLPAGVFNVITGYGEECGAPLVKHPDARGVAFTGSTAVGARIAALAAPHMKRLQLELGGKNPLVVLRDVDVTQAAEVAAVGAFYHAGQICMSSARVIVEQPIARSFAEALARKAETLYLGDLRDARTAYGPLIHTRAVQKVHAHVQDARARGATLLCGGSIHHGNTYRPTVLFEPPRAGPAWCEETFGPVVSVVGAADLDEAIALANDSAYGLSAGVLTNDLRRGLTAARRIRAGSVHVGTHSFWSDALAPIGGYGMSGIGRSGGKYSVAHFTELKWMSIELGETPRPF</sequence>
<proteinExistence type="inferred from homology"/>
<dbReference type="PROSITE" id="PS00687">
    <property type="entry name" value="ALDEHYDE_DEHYDR_GLU"/>
    <property type="match status" value="1"/>
</dbReference>
<dbReference type="Gene3D" id="3.40.309.10">
    <property type="entry name" value="Aldehyde Dehydrogenase, Chain A, domain 2"/>
    <property type="match status" value="1"/>
</dbReference>
<evidence type="ECO:0000313" key="7">
    <source>
        <dbReference type="EMBL" id="PJF48204.1"/>
    </source>
</evidence>
<comment type="similarity">
    <text evidence="1 5">Belongs to the aldehyde dehydrogenase family.</text>
</comment>
<dbReference type="PANTHER" id="PTHR42986">
    <property type="entry name" value="BENZALDEHYDE DEHYDROGENASE YFMT"/>
    <property type="match status" value="1"/>
</dbReference>
<evidence type="ECO:0000256" key="1">
    <source>
        <dbReference type="ARBA" id="ARBA00009986"/>
    </source>
</evidence>
<dbReference type="InterPro" id="IPR029510">
    <property type="entry name" value="Ald_DH_CS_GLU"/>
</dbReference>
<dbReference type="Pfam" id="PF00171">
    <property type="entry name" value="Aldedh"/>
    <property type="match status" value="1"/>
</dbReference>
<dbReference type="GO" id="GO:0016620">
    <property type="term" value="F:oxidoreductase activity, acting on the aldehyde or oxo group of donors, NAD or NADP as acceptor"/>
    <property type="evidence" value="ECO:0007669"/>
    <property type="project" value="InterPro"/>
</dbReference>
<evidence type="ECO:0000313" key="8">
    <source>
        <dbReference type="Proteomes" id="UP000230790"/>
    </source>
</evidence>
<comment type="caution">
    <text evidence="7">The sequence shown here is derived from an EMBL/GenBank/DDBJ whole genome shotgun (WGS) entry which is preliminary data.</text>
</comment>
<organism evidence="7 8">
    <name type="scientific">Candidatus Thermofonsia Clade 3 bacterium</name>
    <dbReference type="NCBI Taxonomy" id="2364212"/>
    <lineage>
        <taxon>Bacteria</taxon>
        <taxon>Bacillati</taxon>
        <taxon>Chloroflexota</taxon>
        <taxon>Candidatus Thermofontia</taxon>
        <taxon>Candidatus Thermofonsia Clade 3</taxon>
    </lineage>
</organism>
<dbReference type="InterPro" id="IPR016162">
    <property type="entry name" value="Ald_DH_N"/>
</dbReference>
<dbReference type="InterPro" id="IPR016161">
    <property type="entry name" value="Ald_DH/histidinol_DH"/>
</dbReference>
<evidence type="ECO:0000256" key="4">
    <source>
        <dbReference type="PROSITE-ProRule" id="PRU10007"/>
    </source>
</evidence>
<dbReference type="InterPro" id="IPR015590">
    <property type="entry name" value="Aldehyde_DH_dom"/>
</dbReference>
<keyword evidence="3" id="KW-0520">NAD</keyword>
<evidence type="ECO:0000256" key="3">
    <source>
        <dbReference type="ARBA" id="ARBA00023027"/>
    </source>
</evidence>
<dbReference type="Proteomes" id="UP000230790">
    <property type="component" value="Unassembled WGS sequence"/>
</dbReference>
<name>A0A2M8QEH9_9CHLR</name>
<protein>
    <submittedName>
        <fullName evidence="7">Aldehyde dehydrogenase</fullName>
    </submittedName>
</protein>
<dbReference type="FunFam" id="3.40.605.10:FF:000007">
    <property type="entry name" value="NAD/NADP-dependent betaine aldehyde dehydrogenase"/>
    <property type="match status" value="1"/>
</dbReference>
<evidence type="ECO:0000256" key="5">
    <source>
        <dbReference type="RuleBase" id="RU003345"/>
    </source>
</evidence>